<feature type="compositionally biased region" description="Basic and acidic residues" evidence="1">
    <location>
        <begin position="163"/>
        <end position="177"/>
    </location>
</feature>
<dbReference type="InterPro" id="IPR039913">
    <property type="entry name" value="RPAP1/Rba50"/>
</dbReference>
<feature type="region of interest" description="Disordered" evidence="1">
    <location>
        <begin position="154"/>
        <end position="177"/>
    </location>
</feature>
<dbReference type="AlphaFoldDB" id="A0AAV0UWL8"/>
<feature type="region of interest" description="Disordered" evidence="1">
    <location>
        <begin position="236"/>
        <end position="263"/>
    </location>
</feature>
<organism evidence="3 4">
    <name type="scientific">Peronospora destructor</name>
    <dbReference type="NCBI Taxonomy" id="86335"/>
    <lineage>
        <taxon>Eukaryota</taxon>
        <taxon>Sar</taxon>
        <taxon>Stramenopiles</taxon>
        <taxon>Oomycota</taxon>
        <taxon>Peronosporomycetes</taxon>
        <taxon>Peronosporales</taxon>
        <taxon>Peronosporaceae</taxon>
        <taxon>Peronospora</taxon>
    </lineage>
</organism>
<name>A0AAV0UWL8_9STRA</name>
<evidence type="ECO:0000256" key="1">
    <source>
        <dbReference type="SAM" id="MobiDB-lite"/>
    </source>
</evidence>
<dbReference type="Proteomes" id="UP001162029">
    <property type="component" value="Unassembled WGS sequence"/>
</dbReference>
<gene>
    <name evidence="3" type="ORF">PDE001_LOCUS7311</name>
</gene>
<sequence>MKVELAQLLQEQEQFLSQQKQPSARLFRCKSGARVSASNSSEYALKSAREDDPQVLKGVIERHVTPMGQQNLIVDFKPSGFPLVKRRGCGQSLFGRRRREAAFKKQEQLQEPLDQESSDIDAFNNAALQEMSRQEIEEAQQELVRSLDPKLIEKLKNRRKKNDNKEMKESGEQSMNTEKKRMMIGSVVKYEKEVEAEKDQIQKEEKIKNLAAVKTEQELNQQVEFLPKEERAKLEWTQNTKERTRKIERGKEVARPGGRRCNA</sequence>
<proteinExistence type="predicted"/>
<dbReference type="GO" id="GO:0006366">
    <property type="term" value="P:transcription by RNA polymerase II"/>
    <property type="evidence" value="ECO:0007669"/>
    <property type="project" value="InterPro"/>
</dbReference>
<dbReference type="PANTHER" id="PTHR21483">
    <property type="entry name" value="RNA POLYMERASE II-ASSOCIATED PROTEIN 1"/>
    <property type="match status" value="1"/>
</dbReference>
<dbReference type="PANTHER" id="PTHR21483:SF18">
    <property type="entry name" value="RNA POLYMERASE II-ASSOCIATED PROTEIN 1"/>
    <property type="match status" value="1"/>
</dbReference>
<evidence type="ECO:0000259" key="2">
    <source>
        <dbReference type="Pfam" id="PF08621"/>
    </source>
</evidence>
<feature type="domain" description="RPAP1 N-terminal" evidence="2">
    <location>
        <begin position="119"/>
        <end position="162"/>
    </location>
</feature>
<comment type="caution">
    <text evidence="3">The sequence shown here is derived from an EMBL/GenBank/DDBJ whole genome shotgun (WGS) entry which is preliminary data.</text>
</comment>
<evidence type="ECO:0000313" key="4">
    <source>
        <dbReference type="Proteomes" id="UP001162029"/>
    </source>
</evidence>
<dbReference type="InterPro" id="IPR013930">
    <property type="entry name" value="RPAP1_N"/>
</dbReference>
<accession>A0AAV0UWL8</accession>
<keyword evidence="4" id="KW-1185">Reference proteome</keyword>
<reference evidence="3" key="1">
    <citation type="submission" date="2022-12" db="EMBL/GenBank/DDBJ databases">
        <authorList>
            <person name="Webb A."/>
        </authorList>
    </citation>
    <scope>NUCLEOTIDE SEQUENCE</scope>
    <source>
        <strain evidence="3">Pd1</strain>
    </source>
</reference>
<protein>
    <recommendedName>
        <fullName evidence="2">RPAP1 N-terminal domain-containing protein</fullName>
    </recommendedName>
</protein>
<evidence type="ECO:0000313" key="3">
    <source>
        <dbReference type="EMBL" id="CAI5739819.1"/>
    </source>
</evidence>
<dbReference type="Pfam" id="PF08621">
    <property type="entry name" value="RPAP1_N"/>
    <property type="match status" value="1"/>
</dbReference>
<dbReference type="EMBL" id="CANTFM010001467">
    <property type="protein sequence ID" value="CAI5739819.1"/>
    <property type="molecule type" value="Genomic_DNA"/>
</dbReference>
<feature type="compositionally biased region" description="Basic and acidic residues" evidence="1">
    <location>
        <begin position="236"/>
        <end position="254"/>
    </location>
</feature>